<comment type="caution">
    <text evidence="2">The sequence shown here is derived from an EMBL/GenBank/DDBJ whole genome shotgun (WGS) entry which is preliminary data.</text>
</comment>
<keyword evidence="3" id="KW-1185">Reference proteome</keyword>
<dbReference type="Proteomes" id="UP001167864">
    <property type="component" value="Unassembled WGS sequence"/>
</dbReference>
<reference evidence="2" key="2">
    <citation type="submission" date="2023-06" db="EMBL/GenBank/DDBJ databases">
        <authorList>
            <person name="Polev D.E."/>
            <person name="Saitova A.T."/>
            <person name="Bogumilchik E.A."/>
            <person name="Kokorina G.I."/>
            <person name="Voskresenskaia E.A."/>
        </authorList>
    </citation>
    <scope>NUCLEOTIDE SEQUENCE</scope>
    <source>
        <strain evidence="2">2145 StPb PI</strain>
    </source>
</reference>
<reference evidence="1 3" key="1">
    <citation type="submission" date="2015-03" db="EMBL/GenBank/DDBJ databases">
        <authorList>
            <consortium name="Pathogen Informatics"/>
            <person name="Murphy D."/>
        </authorList>
    </citation>
    <scope>NUCLEOTIDE SEQUENCE [LARGE SCALE GENOMIC DNA]</scope>
    <source>
        <strain evidence="1">Type strain: CIP110231</strain>
        <strain evidence="3">type strain: CIP110231</strain>
    </source>
</reference>
<dbReference type="Proteomes" id="UP000040578">
    <property type="component" value="Unassembled WGS sequence"/>
</dbReference>
<accession>A0AAW7K7L4</accession>
<evidence type="ECO:0000313" key="1">
    <source>
        <dbReference type="EMBL" id="CNE08883.1"/>
    </source>
</evidence>
<evidence type="ECO:0000313" key="3">
    <source>
        <dbReference type="Proteomes" id="UP000040578"/>
    </source>
</evidence>
<dbReference type="EMBL" id="JAUEHU010000007">
    <property type="protein sequence ID" value="MDN0087440.1"/>
    <property type="molecule type" value="Genomic_DNA"/>
</dbReference>
<evidence type="ECO:0000313" key="2">
    <source>
        <dbReference type="EMBL" id="MDN0087440.1"/>
    </source>
</evidence>
<dbReference type="AlphaFoldDB" id="A0AAW7K7L4"/>
<gene>
    <name evidence="1" type="ORF">ERS137967_00710</name>
    <name evidence="2" type="ORF">QVN42_08555</name>
</gene>
<evidence type="ECO:0000313" key="4">
    <source>
        <dbReference type="Proteomes" id="UP001167864"/>
    </source>
</evidence>
<organism evidence="2 4">
    <name type="scientific">Yersinia nurmii</name>
    <dbReference type="NCBI Taxonomy" id="685706"/>
    <lineage>
        <taxon>Bacteria</taxon>
        <taxon>Pseudomonadati</taxon>
        <taxon>Pseudomonadota</taxon>
        <taxon>Gammaproteobacteria</taxon>
        <taxon>Enterobacterales</taxon>
        <taxon>Yersiniaceae</taxon>
        <taxon>Yersinia</taxon>
    </lineage>
</organism>
<dbReference type="InterPro" id="IPR009267">
    <property type="entry name" value="NTP_transf_6"/>
</dbReference>
<dbReference type="Pfam" id="PF06042">
    <property type="entry name" value="NTP_transf_6"/>
    <property type="match status" value="1"/>
</dbReference>
<proteinExistence type="predicted"/>
<dbReference type="PANTHER" id="PTHR39166">
    <property type="entry name" value="BLL1166 PROTEIN"/>
    <property type="match status" value="1"/>
</dbReference>
<sequence length="188" mass="21604">MPQQQQIIEWIQSDSQRMDALHHARQLGLSQWCLAAGFVRNLVWDRLQGYANSTALNDIDLVYFDRDNIDPQRDKELEARLLMQSPLPWSVKNQARMHLRSNRSPYLNTADAISYWVEVETAIGVRLEANDSLTLIAPLGLQALFTSTITFNDKNGDLATFHQRVADKGWLNLWPKLHLVYNGQSRTT</sequence>
<protein>
    <submittedName>
        <fullName evidence="2">Nucleotidyltransferase family protein</fullName>
    </submittedName>
    <submittedName>
        <fullName evidence="1">Uncharacterized protein conserved in bacteria</fullName>
    </submittedName>
</protein>
<dbReference type="RefSeq" id="WP_049597174.1">
    <property type="nucleotide sequence ID" value="NZ_CPYD01000002.1"/>
</dbReference>
<dbReference type="EMBL" id="CPYD01000002">
    <property type="protein sequence ID" value="CNE08883.1"/>
    <property type="molecule type" value="Genomic_DNA"/>
</dbReference>
<name>A0AAW7K7L4_9GAMM</name>
<dbReference type="PANTHER" id="PTHR39166:SF1">
    <property type="entry name" value="BLL1166 PROTEIN"/>
    <property type="match status" value="1"/>
</dbReference>